<evidence type="ECO:0000256" key="3">
    <source>
        <dbReference type="ARBA" id="ARBA00022989"/>
    </source>
</evidence>
<dbReference type="PANTHER" id="PTHR24240">
    <property type="entry name" value="OPSIN"/>
    <property type="match status" value="1"/>
</dbReference>
<feature type="transmembrane region" description="Helical" evidence="8">
    <location>
        <begin position="165"/>
        <end position="195"/>
    </location>
</feature>
<keyword evidence="3 8" id="KW-1133">Transmembrane helix</keyword>
<dbReference type="GO" id="GO:0016020">
    <property type="term" value="C:membrane"/>
    <property type="evidence" value="ECO:0007669"/>
    <property type="project" value="UniProtKB-SubCell"/>
</dbReference>
<evidence type="ECO:0000256" key="1">
    <source>
        <dbReference type="ARBA" id="ARBA00004141"/>
    </source>
</evidence>
<dbReference type="EMBL" id="CAJNOR010000878">
    <property type="protein sequence ID" value="CAF1027547.1"/>
    <property type="molecule type" value="Genomic_DNA"/>
</dbReference>
<dbReference type="InterPro" id="IPR000276">
    <property type="entry name" value="GPCR_Rhodpsn"/>
</dbReference>
<keyword evidence="2 8" id="KW-0812">Transmembrane</keyword>
<dbReference type="Gene3D" id="1.20.1070.10">
    <property type="entry name" value="Rhodopsin 7-helix transmembrane proteins"/>
    <property type="match status" value="1"/>
</dbReference>
<dbReference type="AlphaFoldDB" id="A0A814IX71"/>
<evidence type="ECO:0000256" key="5">
    <source>
        <dbReference type="ARBA" id="ARBA00023136"/>
    </source>
</evidence>
<dbReference type="PRINTS" id="PR00237">
    <property type="entry name" value="GPCRRHODOPSN"/>
</dbReference>
<proteinExistence type="predicted"/>
<feature type="transmembrane region" description="Helical" evidence="8">
    <location>
        <begin position="85"/>
        <end position="109"/>
    </location>
</feature>
<feature type="domain" description="G-protein coupled receptors family 1 profile" evidence="9">
    <location>
        <begin position="26"/>
        <end position="251"/>
    </location>
</feature>
<dbReference type="SUPFAM" id="SSF81321">
    <property type="entry name" value="Family A G protein-coupled receptor-like"/>
    <property type="match status" value="1"/>
</dbReference>
<evidence type="ECO:0000313" key="10">
    <source>
        <dbReference type="EMBL" id="CAF1027547.1"/>
    </source>
</evidence>
<evidence type="ECO:0000256" key="7">
    <source>
        <dbReference type="ARBA" id="ARBA00023224"/>
    </source>
</evidence>
<dbReference type="Proteomes" id="UP000663828">
    <property type="component" value="Unassembled WGS sequence"/>
</dbReference>
<accession>A0A814IX71</accession>
<evidence type="ECO:0000313" key="11">
    <source>
        <dbReference type="Proteomes" id="UP000663828"/>
    </source>
</evidence>
<comment type="caution">
    <text evidence="10">The sequence shown here is derived from an EMBL/GenBank/DDBJ whole genome shotgun (WGS) entry which is preliminary data.</text>
</comment>
<feature type="transmembrane region" description="Helical" evidence="8">
    <location>
        <begin position="232"/>
        <end position="252"/>
    </location>
</feature>
<feature type="transmembrane region" description="Helical" evidence="8">
    <location>
        <begin position="47"/>
        <end position="70"/>
    </location>
</feature>
<keyword evidence="4" id="KW-0297">G-protein coupled receptor</keyword>
<keyword evidence="7" id="KW-0807">Transducer</keyword>
<gene>
    <name evidence="10" type="ORF">XAT740_LOCUS14571</name>
</gene>
<organism evidence="10 11">
    <name type="scientific">Adineta ricciae</name>
    <name type="common">Rotifer</name>
    <dbReference type="NCBI Taxonomy" id="249248"/>
    <lineage>
        <taxon>Eukaryota</taxon>
        <taxon>Metazoa</taxon>
        <taxon>Spiralia</taxon>
        <taxon>Gnathifera</taxon>
        <taxon>Rotifera</taxon>
        <taxon>Eurotatoria</taxon>
        <taxon>Bdelloidea</taxon>
        <taxon>Adinetida</taxon>
        <taxon>Adinetidae</taxon>
        <taxon>Adineta</taxon>
    </lineage>
</organism>
<feature type="transmembrane region" description="Helical" evidence="8">
    <location>
        <begin position="264"/>
        <end position="287"/>
    </location>
</feature>
<keyword evidence="11" id="KW-1185">Reference proteome</keyword>
<keyword evidence="6" id="KW-0675">Receptor</keyword>
<evidence type="ECO:0000256" key="8">
    <source>
        <dbReference type="SAM" id="Phobius"/>
    </source>
</evidence>
<evidence type="ECO:0000256" key="4">
    <source>
        <dbReference type="ARBA" id="ARBA00023040"/>
    </source>
</evidence>
<dbReference type="InterPro" id="IPR017452">
    <property type="entry name" value="GPCR_Rhodpsn_7TM"/>
</dbReference>
<dbReference type="GO" id="GO:0004930">
    <property type="term" value="F:G protein-coupled receptor activity"/>
    <property type="evidence" value="ECO:0007669"/>
    <property type="project" value="UniProtKB-KW"/>
</dbReference>
<evidence type="ECO:0000259" key="9">
    <source>
        <dbReference type="PROSITE" id="PS50262"/>
    </source>
</evidence>
<protein>
    <recommendedName>
        <fullName evidence="9">G-protein coupled receptors family 1 profile domain-containing protein</fullName>
    </recommendedName>
</protein>
<keyword evidence="5 8" id="KW-0472">Membrane</keyword>
<feature type="transmembrane region" description="Helical" evidence="8">
    <location>
        <begin position="12"/>
        <end position="35"/>
    </location>
</feature>
<dbReference type="CDD" id="cd00637">
    <property type="entry name" value="7tm_classA_rhodopsin-like"/>
    <property type="match status" value="1"/>
</dbReference>
<evidence type="ECO:0000256" key="6">
    <source>
        <dbReference type="ARBA" id="ARBA00023170"/>
    </source>
</evidence>
<sequence>MKMLPELFYTINFSISISAAIIGLTIAFLILITVICVRSCRTMPNLLICNTSVATILYYLLNLISIFYALQNDWEHHQPGCVFRAYSYTVLCAALCYSYSIHAISRLFFTVFYTHKSLQTWFIHWMMIIISWSISILTPTIPLFFQHGYQLEKESRICLPTVKIFPTAICSVLIAFIIPLNIVASVYSIIFFYAWKSTYRIRSLTSRVRNLMVPNHTRLLKVKREIKLMQKILMLICLLLFGGTPYFILVLWHISLEKSPPEPFYLLSTNCIPIFISLKMITLFCMCKQIKTNVLHYSSRLQRY</sequence>
<comment type="subcellular location">
    <subcellularLocation>
        <location evidence="1">Membrane</location>
        <topology evidence="1">Multi-pass membrane protein</topology>
    </subcellularLocation>
</comment>
<dbReference type="PROSITE" id="PS50262">
    <property type="entry name" value="G_PROTEIN_RECEP_F1_2"/>
    <property type="match status" value="1"/>
</dbReference>
<reference evidence="10" key="1">
    <citation type="submission" date="2021-02" db="EMBL/GenBank/DDBJ databases">
        <authorList>
            <person name="Nowell W R."/>
        </authorList>
    </citation>
    <scope>NUCLEOTIDE SEQUENCE</scope>
</reference>
<name>A0A814IX71_ADIRI</name>
<dbReference type="Pfam" id="PF00001">
    <property type="entry name" value="7tm_1"/>
    <property type="match status" value="1"/>
</dbReference>
<evidence type="ECO:0000256" key="2">
    <source>
        <dbReference type="ARBA" id="ARBA00022692"/>
    </source>
</evidence>
<dbReference type="InterPro" id="IPR050125">
    <property type="entry name" value="GPCR_opsins"/>
</dbReference>
<feature type="transmembrane region" description="Helical" evidence="8">
    <location>
        <begin position="121"/>
        <end position="145"/>
    </location>
</feature>